<keyword evidence="2" id="KW-1185">Reference proteome</keyword>
<evidence type="ECO:0000313" key="1">
    <source>
        <dbReference type="EMBL" id="MCT8991295.1"/>
    </source>
</evidence>
<reference evidence="1" key="1">
    <citation type="submission" date="2022-08" db="EMBL/GenBank/DDBJ databases">
        <title>Chelativorans sichuanense sp. nov., a paraffin oil-degrading bacterium isolated from a mixture of oil-based drill cuttings and paddy soil.</title>
        <authorList>
            <person name="Yu J."/>
            <person name="Liu H."/>
            <person name="Chen Q."/>
        </authorList>
    </citation>
    <scope>NUCLEOTIDE SEQUENCE</scope>
    <source>
        <strain evidence="1">SCAU 2101</strain>
    </source>
</reference>
<sequence>MTDRRLHSFAGLAGCAETRRKIVCDGSEKIRERLQTVCDNIVCRGFPGFTIKDRESYKDFFRTFRRSFSGMEWKIHALVADERYVAARWEIQATHSGDFAGMKADGRRITFNGMVLYRMENGLIAETWLHINEMMLLSQIGALPAMAA</sequence>
<name>A0A9X3B060_9HYPH</name>
<dbReference type="GO" id="GO:0030638">
    <property type="term" value="P:polyketide metabolic process"/>
    <property type="evidence" value="ECO:0007669"/>
    <property type="project" value="InterPro"/>
</dbReference>
<dbReference type="PANTHER" id="PTHR38436">
    <property type="entry name" value="POLYKETIDE CYCLASE SNOAL-LIKE DOMAIN"/>
    <property type="match status" value="1"/>
</dbReference>
<dbReference type="EMBL" id="JAODNV010000014">
    <property type="protein sequence ID" value="MCT8991295.1"/>
    <property type="molecule type" value="Genomic_DNA"/>
</dbReference>
<organism evidence="1 2">
    <name type="scientific">Chelativorans petroleitrophicus</name>
    <dbReference type="NCBI Taxonomy" id="2975484"/>
    <lineage>
        <taxon>Bacteria</taxon>
        <taxon>Pseudomonadati</taxon>
        <taxon>Pseudomonadota</taxon>
        <taxon>Alphaproteobacteria</taxon>
        <taxon>Hyphomicrobiales</taxon>
        <taxon>Phyllobacteriaceae</taxon>
        <taxon>Chelativorans</taxon>
    </lineage>
</organism>
<accession>A0A9X3B060</accession>
<dbReference type="Pfam" id="PF07366">
    <property type="entry name" value="SnoaL"/>
    <property type="match status" value="1"/>
</dbReference>
<dbReference type="Proteomes" id="UP001149009">
    <property type="component" value="Unassembled WGS sequence"/>
</dbReference>
<protein>
    <submittedName>
        <fullName evidence="1">Ester cyclase</fullName>
    </submittedName>
</protein>
<dbReference type="SUPFAM" id="SSF54427">
    <property type="entry name" value="NTF2-like"/>
    <property type="match status" value="1"/>
</dbReference>
<dbReference type="PANTHER" id="PTHR38436:SF1">
    <property type="entry name" value="ESTER CYCLASE"/>
    <property type="match status" value="1"/>
</dbReference>
<dbReference type="InterPro" id="IPR032710">
    <property type="entry name" value="NTF2-like_dom_sf"/>
</dbReference>
<dbReference type="Gene3D" id="3.10.450.50">
    <property type="match status" value="1"/>
</dbReference>
<evidence type="ECO:0000313" key="2">
    <source>
        <dbReference type="Proteomes" id="UP001149009"/>
    </source>
</evidence>
<proteinExistence type="predicted"/>
<dbReference type="RefSeq" id="WP_261516220.1">
    <property type="nucleotide sequence ID" value="NZ_JAODNV010000014.1"/>
</dbReference>
<comment type="caution">
    <text evidence="1">The sequence shown here is derived from an EMBL/GenBank/DDBJ whole genome shotgun (WGS) entry which is preliminary data.</text>
</comment>
<gene>
    <name evidence="1" type="ORF">NYR54_13505</name>
</gene>
<dbReference type="AlphaFoldDB" id="A0A9X3B060"/>
<dbReference type="InterPro" id="IPR009959">
    <property type="entry name" value="Cyclase_SnoaL-like"/>
</dbReference>